<evidence type="ECO:0000313" key="3">
    <source>
        <dbReference type="EMBL" id="QDU94371.1"/>
    </source>
</evidence>
<gene>
    <name evidence="3" type="ORF">Pla8534_21600</name>
</gene>
<protein>
    <recommendedName>
        <fullName evidence="2">YcxB-like C-terminal domain-containing protein</fullName>
    </recommendedName>
</protein>
<sequence>MKLKYENSLEDVVAFSRYHNAHSPAVMKAKFTCMILVSVLVIFGSLFIPTTDYISRPIIIAGAIVFSGIFSVMFHYQFAGTTDRQVRRLYKEGNNKSIFGQHEIQIDNNGLSKRTAFNESRQSWQGVERIVETDRYVFIYVASLMAHVIPKQSVIEGDLDAFLVLAKQLWHENNPDAAGKQRR</sequence>
<evidence type="ECO:0000313" key="4">
    <source>
        <dbReference type="Proteomes" id="UP000317648"/>
    </source>
</evidence>
<feature type="transmembrane region" description="Helical" evidence="1">
    <location>
        <begin position="31"/>
        <end position="48"/>
    </location>
</feature>
<feature type="domain" description="YcxB-like C-terminal" evidence="2">
    <location>
        <begin position="106"/>
        <end position="162"/>
    </location>
</feature>
<keyword evidence="1" id="KW-1133">Transmembrane helix</keyword>
<dbReference type="EMBL" id="CP036433">
    <property type="protein sequence ID" value="QDU94371.1"/>
    <property type="molecule type" value="Genomic_DNA"/>
</dbReference>
<reference evidence="3 4" key="1">
    <citation type="submission" date="2019-02" db="EMBL/GenBank/DDBJ databases">
        <title>Deep-cultivation of Planctomycetes and their phenomic and genomic characterization uncovers novel biology.</title>
        <authorList>
            <person name="Wiegand S."/>
            <person name="Jogler M."/>
            <person name="Boedeker C."/>
            <person name="Pinto D."/>
            <person name="Vollmers J."/>
            <person name="Rivas-Marin E."/>
            <person name="Kohn T."/>
            <person name="Peeters S.H."/>
            <person name="Heuer A."/>
            <person name="Rast P."/>
            <person name="Oberbeckmann S."/>
            <person name="Bunk B."/>
            <person name="Jeske O."/>
            <person name="Meyerdierks A."/>
            <person name="Storesund J.E."/>
            <person name="Kallscheuer N."/>
            <person name="Luecker S."/>
            <person name="Lage O.M."/>
            <person name="Pohl T."/>
            <person name="Merkel B.J."/>
            <person name="Hornburger P."/>
            <person name="Mueller R.-W."/>
            <person name="Bruemmer F."/>
            <person name="Labrenz M."/>
            <person name="Spormann A.M."/>
            <person name="Op den Camp H."/>
            <person name="Overmann J."/>
            <person name="Amann R."/>
            <person name="Jetten M.S.M."/>
            <person name="Mascher T."/>
            <person name="Medema M.H."/>
            <person name="Devos D.P."/>
            <person name="Kaster A.-K."/>
            <person name="Ovreas L."/>
            <person name="Rohde M."/>
            <person name="Galperin M.Y."/>
            <person name="Jogler C."/>
        </authorList>
    </citation>
    <scope>NUCLEOTIDE SEQUENCE [LARGE SCALE GENOMIC DNA]</scope>
    <source>
        <strain evidence="3 4">Pla85_3_4</strain>
    </source>
</reference>
<dbReference type="InterPro" id="IPR025588">
    <property type="entry name" value="YcxB-like_C"/>
</dbReference>
<dbReference type="AlphaFoldDB" id="A0A518DRA7"/>
<name>A0A518DRA7_9BACT</name>
<dbReference type="KEGG" id="lcre:Pla8534_21600"/>
<feature type="transmembrane region" description="Helical" evidence="1">
    <location>
        <begin position="54"/>
        <end position="78"/>
    </location>
</feature>
<proteinExistence type="predicted"/>
<keyword evidence="1" id="KW-0472">Membrane</keyword>
<keyword evidence="4" id="KW-1185">Reference proteome</keyword>
<dbReference type="Pfam" id="PF14317">
    <property type="entry name" value="YcxB"/>
    <property type="match status" value="1"/>
</dbReference>
<dbReference type="RefSeq" id="WP_231756576.1">
    <property type="nucleotide sequence ID" value="NZ_CP036433.1"/>
</dbReference>
<dbReference type="Proteomes" id="UP000317648">
    <property type="component" value="Chromosome"/>
</dbReference>
<keyword evidence="1" id="KW-0812">Transmembrane</keyword>
<evidence type="ECO:0000256" key="1">
    <source>
        <dbReference type="SAM" id="Phobius"/>
    </source>
</evidence>
<accession>A0A518DRA7</accession>
<evidence type="ECO:0000259" key="2">
    <source>
        <dbReference type="Pfam" id="PF14317"/>
    </source>
</evidence>
<organism evidence="3 4">
    <name type="scientific">Lignipirellula cremea</name>
    <dbReference type="NCBI Taxonomy" id="2528010"/>
    <lineage>
        <taxon>Bacteria</taxon>
        <taxon>Pseudomonadati</taxon>
        <taxon>Planctomycetota</taxon>
        <taxon>Planctomycetia</taxon>
        <taxon>Pirellulales</taxon>
        <taxon>Pirellulaceae</taxon>
        <taxon>Lignipirellula</taxon>
    </lineage>
</organism>